<dbReference type="InterPro" id="IPR036390">
    <property type="entry name" value="WH_DNA-bd_sf"/>
</dbReference>
<dbReference type="EMBL" id="JAHXZI010000001">
    <property type="protein sequence ID" value="MBW6432190.1"/>
    <property type="molecule type" value="Genomic_DNA"/>
</dbReference>
<dbReference type="CDD" id="cd01189">
    <property type="entry name" value="INT_ICEBs1_C_like"/>
    <property type="match status" value="1"/>
</dbReference>
<dbReference type="RefSeq" id="WP_220141880.1">
    <property type="nucleotide sequence ID" value="NZ_JAHXZI010000001.1"/>
</dbReference>
<dbReference type="SUPFAM" id="SSF56349">
    <property type="entry name" value="DNA breaking-rejoining enzymes"/>
    <property type="match status" value="1"/>
</dbReference>
<evidence type="ECO:0000256" key="5">
    <source>
        <dbReference type="ARBA" id="ARBA00023172"/>
    </source>
</evidence>
<dbReference type="Gene3D" id="1.10.10.10">
    <property type="entry name" value="Winged helix-like DNA-binding domain superfamily/Winged helix DNA-binding domain"/>
    <property type="match status" value="1"/>
</dbReference>
<name>A0ABS7ATQ5_9ACTN</name>
<evidence type="ECO:0000313" key="11">
    <source>
        <dbReference type="EMBL" id="MBW6432190.1"/>
    </source>
</evidence>
<sequence>MPTGSKARRRSRGEIETLPSGSLRVRVYAGIDPVSKKRHYLVETVPAGPTAAKQAEKVRTRLLSEVDEKRNPKTKATVDRLIDRYFELVDIDETTRVTYEGYARNHIRPLLGHLPLGRLDGETLDSFYAQLRACRAHCRGRRFVEHRVTQEHECDDRCRLHVCSPLADNSIRQIHAVLKGACARAVRWRWLGTNPMDQVDPPAAGAPDPQPPSPEQAARIANEAWRDPDWGMLVWVALMTGARRGEVCALSWDRLDFGTGVVTIRSSIAQLGSRTWEKDTKTHQRRHITLDDGTMALLRAYRQRCEDQAEALDIDLPPTARVFSRSPDGSTWLKPDSVGQRYTRMCLRLGWDMNLHQLRHYSATELIAAGVDVRTVAGRLGHGGGGATTLRVYSAWVAEADQRAAGALAGRMPELPAGVDVGQVVVPAPRTAAEDSAPYRRIAEDVRGAIRCGALAPGDAVPAVADLAARYGVAVSTAHRAIAELSAEGAVRTSRGKRARVAAC</sequence>
<evidence type="ECO:0000256" key="3">
    <source>
        <dbReference type="ARBA" id="ARBA00023125"/>
    </source>
</evidence>
<dbReference type="Pfam" id="PF00589">
    <property type="entry name" value="Phage_integrase"/>
    <property type="match status" value="1"/>
</dbReference>
<dbReference type="Gene3D" id="1.10.443.10">
    <property type="entry name" value="Intergrase catalytic core"/>
    <property type="match status" value="1"/>
</dbReference>
<dbReference type="PANTHER" id="PTHR30349:SF41">
    <property type="entry name" value="INTEGRASE_RECOMBINASE PROTEIN MJ0367-RELATED"/>
    <property type="match status" value="1"/>
</dbReference>
<dbReference type="InterPro" id="IPR011010">
    <property type="entry name" value="DNA_brk_join_enz"/>
</dbReference>
<dbReference type="SMART" id="SM00345">
    <property type="entry name" value="HTH_GNTR"/>
    <property type="match status" value="1"/>
</dbReference>
<keyword evidence="5" id="KW-0233">DNA recombination</keyword>
<dbReference type="Proteomes" id="UP001519863">
    <property type="component" value="Unassembled WGS sequence"/>
</dbReference>
<dbReference type="PANTHER" id="PTHR30349">
    <property type="entry name" value="PHAGE INTEGRASE-RELATED"/>
    <property type="match status" value="1"/>
</dbReference>
<evidence type="ECO:0000313" key="12">
    <source>
        <dbReference type="Proteomes" id="UP001519863"/>
    </source>
</evidence>
<feature type="domain" description="HTH gntR-type" evidence="8">
    <location>
        <begin position="436"/>
        <end position="504"/>
    </location>
</feature>
<accession>A0ABS7ATQ5</accession>
<protein>
    <submittedName>
        <fullName evidence="11">Tyrosine-type recombinase/integrase</fullName>
    </submittedName>
</protein>
<reference evidence="11 12" key="1">
    <citation type="journal article" date="2013" name="Antonie Van Leeuwenhoek">
        <title>Actinoplanes hulinensis sp. nov., a novel actinomycete isolated from soybean root (Glycine max (L.) Merr).</title>
        <authorList>
            <person name="Shen Y."/>
            <person name="Liu C."/>
            <person name="Wang X."/>
            <person name="Zhao J."/>
            <person name="Jia F."/>
            <person name="Zhang Y."/>
            <person name="Wang L."/>
            <person name="Yang D."/>
            <person name="Xiang W."/>
        </authorList>
    </citation>
    <scope>NUCLEOTIDE SEQUENCE [LARGE SCALE GENOMIC DNA]</scope>
    <source>
        <strain evidence="11 12">NEAU-M9</strain>
    </source>
</reference>
<keyword evidence="2" id="KW-0805">Transcription regulation</keyword>
<dbReference type="InterPro" id="IPR010998">
    <property type="entry name" value="Integrase_recombinase_N"/>
</dbReference>
<dbReference type="InterPro" id="IPR013762">
    <property type="entry name" value="Integrase-like_cat_sf"/>
</dbReference>
<keyword evidence="3 6" id="KW-0238">DNA-binding</keyword>
<dbReference type="PROSITE" id="PS51900">
    <property type="entry name" value="CB"/>
    <property type="match status" value="1"/>
</dbReference>
<evidence type="ECO:0000256" key="6">
    <source>
        <dbReference type="PROSITE-ProRule" id="PRU01248"/>
    </source>
</evidence>
<evidence type="ECO:0000259" key="10">
    <source>
        <dbReference type="PROSITE" id="PS51900"/>
    </source>
</evidence>
<comment type="similarity">
    <text evidence="1">Belongs to the 'phage' integrase family.</text>
</comment>
<feature type="region of interest" description="Disordered" evidence="7">
    <location>
        <begin position="197"/>
        <end position="216"/>
    </location>
</feature>
<keyword evidence="4" id="KW-0804">Transcription</keyword>
<evidence type="ECO:0000256" key="4">
    <source>
        <dbReference type="ARBA" id="ARBA00023163"/>
    </source>
</evidence>
<dbReference type="InterPro" id="IPR044068">
    <property type="entry name" value="CB"/>
</dbReference>
<evidence type="ECO:0000256" key="2">
    <source>
        <dbReference type="ARBA" id="ARBA00023015"/>
    </source>
</evidence>
<dbReference type="InterPro" id="IPR000524">
    <property type="entry name" value="Tscrpt_reg_HTH_GntR"/>
</dbReference>
<feature type="domain" description="Core-binding (CB)" evidence="10">
    <location>
        <begin position="76"/>
        <end position="186"/>
    </location>
</feature>
<dbReference type="InterPro" id="IPR036388">
    <property type="entry name" value="WH-like_DNA-bd_sf"/>
</dbReference>
<proteinExistence type="inferred from homology"/>
<comment type="caution">
    <text evidence="11">The sequence shown here is derived from an EMBL/GenBank/DDBJ whole genome shotgun (WGS) entry which is preliminary data.</text>
</comment>
<keyword evidence="12" id="KW-1185">Reference proteome</keyword>
<dbReference type="CDD" id="cd07377">
    <property type="entry name" value="WHTH_GntR"/>
    <property type="match status" value="1"/>
</dbReference>
<feature type="domain" description="Tyr recombinase" evidence="9">
    <location>
        <begin position="207"/>
        <end position="407"/>
    </location>
</feature>
<evidence type="ECO:0000259" key="8">
    <source>
        <dbReference type="PROSITE" id="PS50949"/>
    </source>
</evidence>
<dbReference type="PROSITE" id="PS50949">
    <property type="entry name" value="HTH_GNTR"/>
    <property type="match status" value="1"/>
</dbReference>
<dbReference type="Gene3D" id="1.10.150.130">
    <property type="match status" value="1"/>
</dbReference>
<evidence type="ECO:0000259" key="9">
    <source>
        <dbReference type="PROSITE" id="PS51898"/>
    </source>
</evidence>
<dbReference type="InterPro" id="IPR002104">
    <property type="entry name" value="Integrase_catalytic"/>
</dbReference>
<gene>
    <name evidence="11" type="ORF">KZ829_00320</name>
</gene>
<dbReference type="SUPFAM" id="SSF46785">
    <property type="entry name" value="Winged helix' DNA-binding domain"/>
    <property type="match status" value="1"/>
</dbReference>
<dbReference type="InterPro" id="IPR050090">
    <property type="entry name" value="Tyrosine_recombinase_XerCD"/>
</dbReference>
<dbReference type="PROSITE" id="PS51898">
    <property type="entry name" value="TYR_RECOMBINASE"/>
    <property type="match status" value="1"/>
</dbReference>
<evidence type="ECO:0000256" key="1">
    <source>
        <dbReference type="ARBA" id="ARBA00008857"/>
    </source>
</evidence>
<feature type="compositionally biased region" description="Low complexity" evidence="7">
    <location>
        <begin position="197"/>
        <end position="207"/>
    </location>
</feature>
<organism evidence="11 12">
    <name type="scientific">Actinoplanes hulinensis</name>
    <dbReference type="NCBI Taxonomy" id="1144547"/>
    <lineage>
        <taxon>Bacteria</taxon>
        <taxon>Bacillati</taxon>
        <taxon>Actinomycetota</taxon>
        <taxon>Actinomycetes</taxon>
        <taxon>Micromonosporales</taxon>
        <taxon>Micromonosporaceae</taxon>
        <taxon>Actinoplanes</taxon>
    </lineage>
</organism>
<dbReference type="Pfam" id="PF00392">
    <property type="entry name" value="GntR"/>
    <property type="match status" value="1"/>
</dbReference>
<evidence type="ECO:0000256" key="7">
    <source>
        <dbReference type="SAM" id="MobiDB-lite"/>
    </source>
</evidence>